<reference evidence="1" key="1">
    <citation type="submission" date="2020-11" db="EMBL/GenBank/DDBJ databases">
        <authorList>
            <person name="Tran Van P."/>
        </authorList>
    </citation>
    <scope>NUCLEOTIDE SEQUENCE</scope>
</reference>
<dbReference type="EMBL" id="OC860202">
    <property type="protein sequence ID" value="CAD7628357.1"/>
    <property type="molecule type" value="Genomic_DNA"/>
</dbReference>
<evidence type="ECO:0000313" key="2">
    <source>
        <dbReference type="Proteomes" id="UP000759131"/>
    </source>
</evidence>
<evidence type="ECO:0000313" key="1">
    <source>
        <dbReference type="EMBL" id="CAD7628357.1"/>
    </source>
</evidence>
<name>A0A7R9Q134_9ACAR</name>
<dbReference type="EMBL" id="CAJPIZ010005627">
    <property type="protein sequence ID" value="CAG2108787.1"/>
    <property type="molecule type" value="Genomic_DNA"/>
</dbReference>
<protein>
    <submittedName>
        <fullName evidence="1">Uncharacterized protein</fullName>
    </submittedName>
</protein>
<dbReference type="AlphaFoldDB" id="A0A7R9Q134"/>
<keyword evidence="2" id="KW-1185">Reference proteome</keyword>
<sequence>MMNVSIASNETKNCLKYGIEENHRIRCTESSGVRHINHSTDPSLTTTTSPVTDPLIVLSSIPTIVTSYAFQFPERKSL</sequence>
<dbReference type="Proteomes" id="UP000759131">
    <property type="component" value="Unassembled WGS sequence"/>
</dbReference>
<accession>A0A7R9Q134</accession>
<proteinExistence type="predicted"/>
<gene>
    <name evidence="1" type="ORF">OSB1V03_LOCUS8779</name>
</gene>
<organism evidence="1">
    <name type="scientific">Medioppia subpectinata</name>
    <dbReference type="NCBI Taxonomy" id="1979941"/>
    <lineage>
        <taxon>Eukaryota</taxon>
        <taxon>Metazoa</taxon>
        <taxon>Ecdysozoa</taxon>
        <taxon>Arthropoda</taxon>
        <taxon>Chelicerata</taxon>
        <taxon>Arachnida</taxon>
        <taxon>Acari</taxon>
        <taxon>Acariformes</taxon>
        <taxon>Sarcoptiformes</taxon>
        <taxon>Oribatida</taxon>
        <taxon>Brachypylina</taxon>
        <taxon>Oppioidea</taxon>
        <taxon>Oppiidae</taxon>
        <taxon>Medioppia</taxon>
    </lineage>
</organism>